<evidence type="ECO:0000256" key="1">
    <source>
        <dbReference type="SAM" id="MobiDB-lite"/>
    </source>
</evidence>
<dbReference type="SUPFAM" id="SSF47459">
    <property type="entry name" value="HLH, helix-loop-helix DNA-binding domain"/>
    <property type="match status" value="1"/>
</dbReference>
<dbReference type="PANTHER" id="PTHR47336:SF2">
    <property type="entry name" value="TRANSCRIPTION FACTOR HMS1-RELATED"/>
    <property type="match status" value="1"/>
</dbReference>
<dbReference type="GO" id="GO:0046983">
    <property type="term" value="F:protein dimerization activity"/>
    <property type="evidence" value="ECO:0007669"/>
    <property type="project" value="InterPro"/>
</dbReference>
<feature type="domain" description="BHLH" evidence="2">
    <location>
        <begin position="173"/>
        <end position="233"/>
    </location>
</feature>
<dbReference type="EMBL" id="CP089281">
    <property type="protein sequence ID" value="USP82204.1"/>
    <property type="molecule type" value="Genomic_DNA"/>
</dbReference>
<dbReference type="PANTHER" id="PTHR47336">
    <property type="entry name" value="TRANSCRIPTION FACTOR HMS1-RELATED"/>
    <property type="match status" value="1"/>
</dbReference>
<dbReference type="PROSITE" id="PS50888">
    <property type="entry name" value="BHLH"/>
    <property type="match status" value="1"/>
</dbReference>
<dbReference type="AlphaFoldDB" id="A0A9Q8ZIP6"/>
<evidence type="ECO:0000259" key="2">
    <source>
        <dbReference type="PROSITE" id="PS50888"/>
    </source>
</evidence>
<feature type="region of interest" description="Disordered" evidence="1">
    <location>
        <begin position="199"/>
        <end position="218"/>
    </location>
</feature>
<dbReference type="InterPro" id="IPR036638">
    <property type="entry name" value="HLH_DNA-bd_sf"/>
</dbReference>
<organism evidence="3 4">
    <name type="scientific">Curvularia clavata</name>
    <dbReference type="NCBI Taxonomy" id="95742"/>
    <lineage>
        <taxon>Eukaryota</taxon>
        <taxon>Fungi</taxon>
        <taxon>Dikarya</taxon>
        <taxon>Ascomycota</taxon>
        <taxon>Pezizomycotina</taxon>
        <taxon>Dothideomycetes</taxon>
        <taxon>Pleosporomycetidae</taxon>
        <taxon>Pleosporales</taxon>
        <taxon>Pleosporineae</taxon>
        <taxon>Pleosporaceae</taxon>
        <taxon>Curvularia</taxon>
    </lineage>
</organism>
<feature type="region of interest" description="Disordered" evidence="1">
    <location>
        <begin position="246"/>
        <end position="270"/>
    </location>
</feature>
<evidence type="ECO:0000313" key="3">
    <source>
        <dbReference type="EMBL" id="USP82204.1"/>
    </source>
</evidence>
<dbReference type="InterPro" id="IPR052099">
    <property type="entry name" value="Regulatory_TF_Diverse"/>
</dbReference>
<feature type="compositionally biased region" description="Polar residues" evidence="1">
    <location>
        <begin position="203"/>
        <end position="215"/>
    </location>
</feature>
<protein>
    <recommendedName>
        <fullName evidence="2">BHLH domain-containing protein</fullName>
    </recommendedName>
</protein>
<dbReference type="Pfam" id="PF00010">
    <property type="entry name" value="HLH"/>
    <property type="match status" value="1"/>
</dbReference>
<dbReference type="Gene3D" id="4.10.280.10">
    <property type="entry name" value="Helix-loop-helix DNA-binding domain"/>
    <property type="match status" value="1"/>
</dbReference>
<dbReference type="VEuPathDB" id="FungiDB:yc1106_09478"/>
<accession>A0A9Q8ZIP6</accession>
<dbReference type="CDD" id="cd11395">
    <property type="entry name" value="bHLHzip_SREBP_like"/>
    <property type="match status" value="1"/>
</dbReference>
<gene>
    <name evidence="3" type="ORF">yc1106_09478</name>
</gene>
<dbReference type="InterPro" id="IPR011598">
    <property type="entry name" value="bHLH_dom"/>
</dbReference>
<dbReference type="OrthoDB" id="2133190at2759"/>
<evidence type="ECO:0000313" key="4">
    <source>
        <dbReference type="Proteomes" id="UP001056012"/>
    </source>
</evidence>
<dbReference type="SMART" id="SM00353">
    <property type="entry name" value="HLH"/>
    <property type="match status" value="1"/>
</dbReference>
<keyword evidence="4" id="KW-1185">Reference proteome</keyword>
<dbReference type="Proteomes" id="UP001056012">
    <property type="component" value="Chromosome 8"/>
</dbReference>
<sequence length="270" mass="29216">MRASYDSSVMNNPNLYAAQSNFDFTLSDEWCSEQSSSHYLVDTCTSQLDELPWALPDTFIGQATARYNLPNDFLCRSSEVSTTAFATAVNVDANSTQILSSDCVSRRQATPTSPSCSDISLDGSSCTLKCESSSRISADAEAAPKRQMGKPGPPKPDPIARSASGTSTEGQSTTRIPHNMVERKYRDGLNAQLERLRRAVPAQLQSDDGDGTSQPRRSKSMVIAAAINYIETVTLERDMLQDEINKISSSKGGRGSKRRRVNPASGSAVS</sequence>
<name>A0A9Q8ZIP6_CURCL</name>
<feature type="region of interest" description="Disordered" evidence="1">
    <location>
        <begin position="137"/>
        <end position="183"/>
    </location>
</feature>
<feature type="compositionally biased region" description="Polar residues" evidence="1">
    <location>
        <begin position="163"/>
        <end position="176"/>
    </location>
</feature>
<reference evidence="3" key="1">
    <citation type="submission" date="2021-12" db="EMBL/GenBank/DDBJ databases">
        <title>Curvularia clavata genome.</title>
        <authorList>
            <person name="Cao Y."/>
        </authorList>
    </citation>
    <scope>NUCLEOTIDE SEQUENCE</scope>
    <source>
        <strain evidence="3">Yc1106</strain>
    </source>
</reference>
<proteinExistence type="predicted"/>